<dbReference type="GO" id="GO:0097228">
    <property type="term" value="C:sperm principal piece"/>
    <property type="evidence" value="ECO:0007669"/>
    <property type="project" value="TreeGrafter"/>
</dbReference>
<evidence type="ECO:0000313" key="7">
    <source>
        <dbReference type="Proteomes" id="UP001190640"/>
    </source>
</evidence>
<feature type="transmembrane region" description="Helical" evidence="5">
    <location>
        <begin position="176"/>
        <end position="199"/>
    </location>
</feature>
<protein>
    <submittedName>
        <fullName evidence="8">Cation channel sperm-associated protein 4</fullName>
    </submittedName>
</protein>
<organism evidence="7 8">
    <name type="scientific">Eublepharis macularius</name>
    <name type="common">Leopard gecko</name>
    <name type="synonym">Cyrtodactylus macularius</name>
    <dbReference type="NCBI Taxonomy" id="481883"/>
    <lineage>
        <taxon>Eukaryota</taxon>
        <taxon>Metazoa</taxon>
        <taxon>Chordata</taxon>
        <taxon>Craniata</taxon>
        <taxon>Vertebrata</taxon>
        <taxon>Euteleostomi</taxon>
        <taxon>Lepidosauria</taxon>
        <taxon>Squamata</taxon>
        <taxon>Bifurcata</taxon>
        <taxon>Gekkota</taxon>
        <taxon>Eublepharidae</taxon>
        <taxon>Eublepharinae</taxon>
        <taxon>Eublepharis</taxon>
    </lineage>
</organism>
<dbReference type="GO" id="GO:0030317">
    <property type="term" value="P:flagellated sperm motility"/>
    <property type="evidence" value="ECO:0007669"/>
    <property type="project" value="InterPro"/>
</dbReference>
<keyword evidence="3 5" id="KW-1133">Transmembrane helix</keyword>
<dbReference type="GO" id="GO:0036128">
    <property type="term" value="C:CatSper complex"/>
    <property type="evidence" value="ECO:0007669"/>
    <property type="project" value="InterPro"/>
</dbReference>
<dbReference type="InterPro" id="IPR028744">
    <property type="entry name" value="CatSper4"/>
</dbReference>
<evidence type="ECO:0000256" key="3">
    <source>
        <dbReference type="ARBA" id="ARBA00022989"/>
    </source>
</evidence>
<dbReference type="InterPro" id="IPR027359">
    <property type="entry name" value="Volt_channel_dom_sf"/>
</dbReference>
<dbReference type="CTD" id="378807"/>
<dbReference type="GO" id="GO:0001669">
    <property type="term" value="C:acrosomal vesicle"/>
    <property type="evidence" value="ECO:0007669"/>
    <property type="project" value="TreeGrafter"/>
</dbReference>
<dbReference type="Gene3D" id="1.10.287.70">
    <property type="match status" value="1"/>
</dbReference>
<dbReference type="Gene3D" id="1.20.120.350">
    <property type="entry name" value="Voltage-gated potassium channels. Chain C"/>
    <property type="match status" value="1"/>
</dbReference>
<evidence type="ECO:0000313" key="8">
    <source>
        <dbReference type="RefSeq" id="XP_054854842.1"/>
    </source>
</evidence>
<dbReference type="GO" id="GO:0005227">
    <property type="term" value="F:calcium-activated cation channel activity"/>
    <property type="evidence" value="ECO:0007669"/>
    <property type="project" value="InterPro"/>
</dbReference>
<feature type="transmembrane region" description="Helical" evidence="5">
    <location>
        <begin position="211"/>
        <end position="232"/>
    </location>
</feature>
<name>A0AA97KEC4_EUBMA</name>
<dbReference type="PANTHER" id="PTHR47077:SF1">
    <property type="entry name" value="CATION CHANNEL SPERM-ASSOCIATED PROTEIN 4"/>
    <property type="match status" value="1"/>
</dbReference>
<dbReference type="KEGG" id="emc:129342909"/>
<evidence type="ECO:0000256" key="4">
    <source>
        <dbReference type="ARBA" id="ARBA00023136"/>
    </source>
</evidence>
<keyword evidence="7" id="KW-1185">Reference proteome</keyword>
<dbReference type="SUPFAM" id="SSF81324">
    <property type="entry name" value="Voltage-gated potassium channels"/>
    <property type="match status" value="1"/>
</dbReference>
<comment type="subcellular location">
    <subcellularLocation>
        <location evidence="1">Membrane</location>
        <topology evidence="1">Multi-pass membrane protein</topology>
    </subcellularLocation>
</comment>
<dbReference type="RefSeq" id="XP_054854842.1">
    <property type="nucleotide sequence ID" value="XM_054998867.1"/>
</dbReference>
<dbReference type="InterPro" id="IPR005821">
    <property type="entry name" value="Ion_trans_dom"/>
</dbReference>
<accession>A0AA97KEC4</accession>
<keyword evidence="2 5" id="KW-0812">Transmembrane</keyword>
<dbReference type="AlphaFoldDB" id="A0AA97KEC4"/>
<sequence>MPHDVPQNTGSGGRPNPDAELVEVNCKDITRIQDNWDVEEFVSHTCMGIFLHHPAFKLLLAGFIITNAFNIALRTDPTLEEKYFGFFSAIDTIVLAFLICEVLLNWYYGFSLYWKDGWNVLNFFIVVFLFLGLFIPALSDRTFFNILRIMRLMQVCTLVAGLDRMIKVILKSTPDMFNIMVLLFSIMLVFSVFGVTLFGSLVPMHFGNLGTALYTLFICITQDGWITIYNAFDDEGIALTIGGALYFFIFITCGAFICANLLVAVVTTNLEQSVTAYNEERQLQSLATDWGLTLSILEQDGMDDDARPPPPPMHLKEVMHATAMAHCQDLLSYGNLGNLNDATCDDLCVVLEAIHENLKEYREIRDELNQIVNEVRSIKFNIEQEQEIVLRNIRGSNISDTVLSSDVVQGKAGDVITTLSNLEKSNVIETEYQKGVIKTAALRARRQSLLTWL</sequence>
<gene>
    <name evidence="8" type="primary">CATSPER4</name>
</gene>
<feature type="domain" description="Ion transport" evidence="6">
    <location>
        <begin position="53"/>
        <end position="272"/>
    </location>
</feature>
<evidence type="ECO:0000256" key="1">
    <source>
        <dbReference type="ARBA" id="ARBA00004141"/>
    </source>
</evidence>
<dbReference type="GO" id="GO:0006814">
    <property type="term" value="P:sodium ion transport"/>
    <property type="evidence" value="ECO:0007669"/>
    <property type="project" value="TreeGrafter"/>
</dbReference>
<evidence type="ECO:0000256" key="2">
    <source>
        <dbReference type="ARBA" id="ARBA00022692"/>
    </source>
</evidence>
<feature type="transmembrane region" description="Helical" evidence="5">
    <location>
        <begin position="55"/>
        <end position="73"/>
    </location>
</feature>
<keyword evidence="4 5" id="KW-0472">Membrane</keyword>
<dbReference type="GO" id="GO:0048240">
    <property type="term" value="P:sperm capacitation"/>
    <property type="evidence" value="ECO:0007669"/>
    <property type="project" value="TreeGrafter"/>
</dbReference>
<evidence type="ECO:0000256" key="5">
    <source>
        <dbReference type="SAM" id="Phobius"/>
    </source>
</evidence>
<dbReference type="Proteomes" id="UP001190640">
    <property type="component" value="Chromosome 15"/>
</dbReference>
<proteinExistence type="predicted"/>
<dbReference type="PANTHER" id="PTHR47077">
    <property type="entry name" value="ION_TRANS DOMAIN-CONTAINING PROTEIN"/>
    <property type="match status" value="1"/>
</dbReference>
<feature type="transmembrane region" description="Helical" evidence="5">
    <location>
        <begin position="120"/>
        <end position="138"/>
    </location>
</feature>
<dbReference type="GO" id="GO:0005245">
    <property type="term" value="F:voltage-gated calcium channel activity"/>
    <property type="evidence" value="ECO:0007669"/>
    <property type="project" value="TreeGrafter"/>
</dbReference>
<evidence type="ECO:0000259" key="6">
    <source>
        <dbReference type="Pfam" id="PF00520"/>
    </source>
</evidence>
<feature type="transmembrane region" description="Helical" evidence="5">
    <location>
        <begin position="244"/>
        <end position="266"/>
    </location>
</feature>
<reference evidence="8" key="1">
    <citation type="submission" date="2025-08" db="UniProtKB">
        <authorList>
            <consortium name="RefSeq"/>
        </authorList>
    </citation>
    <scope>IDENTIFICATION</scope>
    <source>
        <tissue evidence="8">Blood</tissue>
    </source>
</reference>
<dbReference type="Pfam" id="PF00520">
    <property type="entry name" value="Ion_trans"/>
    <property type="match status" value="1"/>
</dbReference>
<feature type="transmembrane region" description="Helical" evidence="5">
    <location>
        <begin position="85"/>
        <end position="108"/>
    </location>
</feature>
<dbReference type="GeneID" id="129342909"/>